<sequence length="116" mass="12888">MFGMFRKPLTVQRQQPGEYVNGIWTPGGITPFTVQASVQPASPEDMERLPEGRRDRQSFMLYSDLALRAADDNTGVNADVVEIDGADYQVQMTAPWQNGVIPHNVALVTRKVEQPA</sequence>
<gene>
    <name evidence="1" type="ORF">FKY71_08295</name>
</gene>
<evidence type="ECO:0000313" key="1">
    <source>
        <dbReference type="EMBL" id="TQE99496.1"/>
    </source>
</evidence>
<evidence type="ECO:0000313" key="2">
    <source>
        <dbReference type="Proteomes" id="UP000315400"/>
    </source>
</evidence>
<name>A0A540VS64_9GAMM</name>
<dbReference type="EMBL" id="VIFK01000057">
    <property type="protein sequence ID" value="TQE99496.1"/>
    <property type="molecule type" value="Genomic_DNA"/>
</dbReference>
<dbReference type="Proteomes" id="UP000315400">
    <property type="component" value="Unassembled WGS sequence"/>
</dbReference>
<evidence type="ECO:0008006" key="3">
    <source>
        <dbReference type="Google" id="ProtNLM"/>
    </source>
</evidence>
<organism evidence="1 2">
    <name type="scientific">Spiribacter salinus</name>
    <dbReference type="NCBI Taxonomy" id="1335746"/>
    <lineage>
        <taxon>Bacteria</taxon>
        <taxon>Pseudomonadati</taxon>
        <taxon>Pseudomonadota</taxon>
        <taxon>Gammaproteobacteria</taxon>
        <taxon>Chromatiales</taxon>
        <taxon>Ectothiorhodospiraceae</taxon>
        <taxon>Spiribacter</taxon>
    </lineage>
</organism>
<comment type="caution">
    <text evidence="1">The sequence shown here is derived from an EMBL/GenBank/DDBJ whole genome shotgun (WGS) entry which is preliminary data.</text>
</comment>
<dbReference type="AlphaFoldDB" id="A0A540VS64"/>
<protein>
    <recommendedName>
        <fullName evidence="3">Head-tail adaptor protein</fullName>
    </recommendedName>
</protein>
<reference evidence="1 2" key="1">
    <citation type="submission" date="2019-06" db="EMBL/GenBank/DDBJ databases">
        <title>Metagenome assembled Genome of Spiribacter salinus SL48-SHIP from the microbial mat of Salt Lake 48 (Novosibirsk region, Russia).</title>
        <authorList>
            <person name="Shipova A."/>
            <person name="Rozanov A.S."/>
            <person name="Bryanskaya A.V."/>
            <person name="Peltek S.E."/>
        </authorList>
    </citation>
    <scope>NUCLEOTIDE SEQUENCE [LARGE SCALE GENOMIC DNA]</scope>
    <source>
        <strain evidence="1">SL48-SHIP-2</strain>
    </source>
</reference>
<proteinExistence type="predicted"/>
<accession>A0A540VS64</accession>